<dbReference type="SMR" id="A2E280"/>
<evidence type="ECO:0000313" key="2">
    <source>
        <dbReference type="Proteomes" id="UP000001542"/>
    </source>
</evidence>
<gene>
    <name evidence="1" type="ORF">TVAG_464280</name>
</gene>
<dbReference type="AlphaFoldDB" id="A2E280"/>
<dbReference type="EMBL" id="DS113288">
    <property type="protein sequence ID" value="EAY13294.1"/>
    <property type="molecule type" value="Genomic_DNA"/>
</dbReference>
<name>A2E280_TRIV3</name>
<dbReference type="SUPFAM" id="SSF48371">
    <property type="entry name" value="ARM repeat"/>
    <property type="match status" value="1"/>
</dbReference>
<dbReference type="RefSeq" id="XP_001325517.1">
    <property type="nucleotide sequence ID" value="XM_001325482.1"/>
</dbReference>
<reference evidence="1" key="2">
    <citation type="journal article" date="2007" name="Science">
        <title>Draft genome sequence of the sexually transmitted pathogen Trichomonas vaginalis.</title>
        <authorList>
            <person name="Carlton J.M."/>
            <person name="Hirt R.P."/>
            <person name="Silva J.C."/>
            <person name="Delcher A.L."/>
            <person name="Schatz M."/>
            <person name="Zhao Q."/>
            <person name="Wortman J.R."/>
            <person name="Bidwell S.L."/>
            <person name="Alsmark U.C.M."/>
            <person name="Besteiro S."/>
            <person name="Sicheritz-Ponten T."/>
            <person name="Noel C.J."/>
            <person name="Dacks J.B."/>
            <person name="Foster P.G."/>
            <person name="Simillion C."/>
            <person name="Van de Peer Y."/>
            <person name="Miranda-Saavedra D."/>
            <person name="Barton G.J."/>
            <person name="Westrop G.D."/>
            <person name="Mueller S."/>
            <person name="Dessi D."/>
            <person name="Fiori P.L."/>
            <person name="Ren Q."/>
            <person name="Paulsen I."/>
            <person name="Zhang H."/>
            <person name="Bastida-Corcuera F.D."/>
            <person name="Simoes-Barbosa A."/>
            <person name="Brown M.T."/>
            <person name="Hayes R.D."/>
            <person name="Mukherjee M."/>
            <person name="Okumura C.Y."/>
            <person name="Schneider R."/>
            <person name="Smith A.J."/>
            <person name="Vanacova S."/>
            <person name="Villalvazo M."/>
            <person name="Haas B.J."/>
            <person name="Pertea M."/>
            <person name="Feldblyum T.V."/>
            <person name="Utterback T.R."/>
            <person name="Shu C.L."/>
            <person name="Osoegawa K."/>
            <person name="de Jong P.J."/>
            <person name="Hrdy I."/>
            <person name="Horvathova L."/>
            <person name="Zubacova Z."/>
            <person name="Dolezal P."/>
            <person name="Malik S.B."/>
            <person name="Logsdon J.M. Jr."/>
            <person name="Henze K."/>
            <person name="Gupta A."/>
            <person name="Wang C.C."/>
            <person name="Dunne R.L."/>
            <person name="Upcroft J.A."/>
            <person name="Upcroft P."/>
            <person name="White O."/>
            <person name="Salzberg S.L."/>
            <person name="Tang P."/>
            <person name="Chiu C.-H."/>
            <person name="Lee Y.-S."/>
            <person name="Embley T.M."/>
            <person name="Coombs G.H."/>
            <person name="Mottram J.C."/>
            <person name="Tachezy J."/>
            <person name="Fraser-Liggett C.M."/>
            <person name="Johnson P.J."/>
        </authorList>
    </citation>
    <scope>NUCLEOTIDE SEQUENCE [LARGE SCALE GENOMIC DNA]</scope>
    <source>
        <strain evidence="1">G3</strain>
    </source>
</reference>
<dbReference type="InParanoid" id="A2E280"/>
<dbReference type="InterPro" id="IPR016024">
    <property type="entry name" value="ARM-type_fold"/>
</dbReference>
<keyword evidence="2" id="KW-1185">Reference proteome</keyword>
<organism evidence="1 2">
    <name type="scientific">Trichomonas vaginalis (strain ATCC PRA-98 / G3)</name>
    <dbReference type="NCBI Taxonomy" id="412133"/>
    <lineage>
        <taxon>Eukaryota</taxon>
        <taxon>Metamonada</taxon>
        <taxon>Parabasalia</taxon>
        <taxon>Trichomonadida</taxon>
        <taxon>Trichomonadidae</taxon>
        <taxon>Trichomonas</taxon>
    </lineage>
</organism>
<dbReference type="VEuPathDB" id="TrichDB:TVAG_464280"/>
<dbReference type="KEGG" id="tva:4771270"/>
<evidence type="ECO:0000313" key="1">
    <source>
        <dbReference type="EMBL" id="EAY13294.1"/>
    </source>
</evidence>
<sequence>MLNGYFNLRPEKGVEIAKVLISNLTKSNSKADHIYKTVQSYQQICYLIAPIHFLVSNNNYGDSKSYSDIITILYYWYSTIYHNFKEQEILNIISETIQIILEMTNLTEPIIRDNALHVLEKIIREPVFEYSESTWKIIINKCIDFYPLITEQKSSKLFRLIVCSIDKANFEAKIRVETIQKLKPKLTEEDISFIHNAVEEFIHNSSEDSSFIRILWDISPPNIVINAFHEVLIESQQFSSVFIPNLSSDLILETFSNYLFINSEISKSYCLAFSQLFGIYGTKNQEWLNLFVKYIKYQISKQSFDVNASLLSLRGAITAHPDLFYEISIYLLNFFSKNESNANISSDVLEFCVIVDQLIDISDKNYKFYSLMLKNIIESYYLQLPIQSITVDIIFMFLKHHARIDYSKISKKLGKTMLPSLLLLISTHPELMEYGVVGEILKETLTKLKHFSFKIIITIFSTFVHFPLPKTVKYLISDLRTNGSVPCDDNCSEVFRILDTSSVSAPIYILDANDIQNITKDVVGERIFVSSPTSLFSFSNLNEKRLLILNYGTYGLIGFIAKGFPDDISLKKKAFNFLNRAGIDVISNSIKIVSQKQQEQMNVFEKDWYKPLVAVPILNLNPNSDDLFENEKMTENFSNFVKNIATEFGNISFKIQHIQLNSSSNVPITAYPNFKVAYISKLFFDKYDFLGTLSIAKSLIIFDDGDYDINVDKIPKEAENVLQIKPLNDKFYAFRFIRCTESFSREFSIVSRENAKYYIFSFIAPYVLNNSWSAIHEALTKRKGYIEYFSKNNNSLISELEGYQLIR</sequence>
<protein>
    <submittedName>
        <fullName evidence="1">Uncharacterized protein</fullName>
    </submittedName>
</protein>
<dbReference type="VEuPathDB" id="TrichDB:TVAGG3_1048550"/>
<proteinExistence type="predicted"/>
<dbReference type="Proteomes" id="UP000001542">
    <property type="component" value="Unassembled WGS sequence"/>
</dbReference>
<reference evidence="1" key="1">
    <citation type="submission" date="2006-10" db="EMBL/GenBank/DDBJ databases">
        <authorList>
            <person name="Amadeo P."/>
            <person name="Zhao Q."/>
            <person name="Wortman J."/>
            <person name="Fraser-Liggett C."/>
            <person name="Carlton J."/>
        </authorList>
    </citation>
    <scope>NUCLEOTIDE SEQUENCE</scope>
    <source>
        <strain evidence="1">G3</strain>
    </source>
</reference>
<accession>A2E280</accession>